<dbReference type="Proteomes" id="UP000005204">
    <property type="component" value="Unassembled WGS sequence"/>
</dbReference>
<dbReference type="AlphaFoldDB" id="A0A8R2M6K5"/>
<dbReference type="EnsemblMetazoa" id="XM_038019330.1">
    <property type="protein sequence ID" value="XP_037875258.1"/>
    <property type="gene ID" value="LOC119630325"/>
</dbReference>
<proteinExistence type="predicted"/>
<accession>A0A8R2M6K5</accession>
<name>A0A8R2M6K5_BOMMO</name>
<evidence type="ECO:0000313" key="2">
    <source>
        <dbReference type="EnsemblMetazoa" id="XP_037875258.1"/>
    </source>
</evidence>
<protein>
    <submittedName>
        <fullName evidence="2">Uncharacterized protein</fullName>
    </submittedName>
</protein>
<keyword evidence="3" id="KW-1185">Reference proteome</keyword>
<feature type="region of interest" description="Disordered" evidence="1">
    <location>
        <begin position="1"/>
        <end position="194"/>
    </location>
</feature>
<feature type="compositionally biased region" description="Low complexity" evidence="1">
    <location>
        <begin position="115"/>
        <end position="141"/>
    </location>
</feature>
<feature type="compositionally biased region" description="Basic and acidic residues" evidence="1">
    <location>
        <begin position="84"/>
        <end position="99"/>
    </location>
</feature>
<sequence length="436" mass="46876">MSGGASPPIISTPGPSRQGRRAMDELFARRPIPQTRPVPMDPDKDNSARPPVSARVSPGIGPGEGFAPLSTDCPGPPRPRKKARSESDRGSSEDHDKRPRLGPSSKSEGEDSEATSSPPSSSNTTTPSSSRSSSPTGSPIPLAKPVPKPRAPARTGVAPRPLRSPPRSPSPTISPIPVDPTRGAPALSGTAGNLDSTRYMDLESTKAQQFPNLPQPIPSTSYATVAASQPPVGTRPRPAQSQVPPPPRPRGRAQEELRRHPPIMVEALPNWSRHMAAIRERLGRAPSARPHGTGFRFLPSSAEEYRVIQDYLSRASAADKTIKWYCFALAEEIPSKVAVRGLPADTDAAEVTNALKELGFPARYARCIQAKRGRQGCVFFVALDHLSKGDLARLYSVNELLYLPGVSLVHSCKLPPTVDLTWLVHRMGNHGNHAFF</sequence>
<evidence type="ECO:0000313" key="3">
    <source>
        <dbReference type="Proteomes" id="UP000005204"/>
    </source>
</evidence>
<evidence type="ECO:0000256" key="1">
    <source>
        <dbReference type="SAM" id="MobiDB-lite"/>
    </source>
</evidence>
<reference evidence="3" key="1">
    <citation type="journal article" date="2008" name="Insect Biochem. Mol. Biol.">
        <title>The genome of a lepidopteran model insect, the silkworm Bombyx mori.</title>
        <authorList>
            <consortium name="International Silkworm Genome Consortium"/>
        </authorList>
    </citation>
    <scope>NUCLEOTIDE SEQUENCE [LARGE SCALE GENOMIC DNA]</scope>
    <source>
        <strain evidence="3">p50T</strain>
    </source>
</reference>
<feature type="compositionally biased region" description="Polar residues" evidence="1">
    <location>
        <begin position="207"/>
        <end position="227"/>
    </location>
</feature>
<reference evidence="2" key="2">
    <citation type="submission" date="2022-06" db="UniProtKB">
        <authorList>
            <consortium name="EnsemblMetazoa"/>
        </authorList>
    </citation>
    <scope>IDENTIFICATION</scope>
    <source>
        <strain evidence="2">p50T (Dazao)</strain>
    </source>
</reference>
<feature type="region of interest" description="Disordered" evidence="1">
    <location>
        <begin position="207"/>
        <end position="257"/>
    </location>
</feature>
<organism evidence="2 3">
    <name type="scientific">Bombyx mori</name>
    <name type="common">Silk moth</name>
    <dbReference type="NCBI Taxonomy" id="7091"/>
    <lineage>
        <taxon>Eukaryota</taxon>
        <taxon>Metazoa</taxon>
        <taxon>Ecdysozoa</taxon>
        <taxon>Arthropoda</taxon>
        <taxon>Hexapoda</taxon>
        <taxon>Insecta</taxon>
        <taxon>Pterygota</taxon>
        <taxon>Neoptera</taxon>
        <taxon>Endopterygota</taxon>
        <taxon>Lepidoptera</taxon>
        <taxon>Glossata</taxon>
        <taxon>Ditrysia</taxon>
        <taxon>Bombycoidea</taxon>
        <taxon>Bombycidae</taxon>
        <taxon>Bombycinae</taxon>
        <taxon>Bombyx</taxon>
    </lineage>
</organism>
<feature type="compositionally biased region" description="Pro residues" evidence="1">
    <location>
        <begin position="162"/>
        <end position="178"/>
    </location>
</feature>